<gene>
    <name evidence="3" type="ORF">LSG31_02955</name>
</gene>
<feature type="domain" description="Conserved hypothetical protein CHP02679 N terminus" evidence="2">
    <location>
        <begin position="50"/>
        <end position="326"/>
    </location>
</feature>
<reference evidence="3" key="1">
    <citation type="submission" date="2021-12" db="EMBL/GenBank/DDBJ databases">
        <title>Alicyclobacillaceae gen. nov., sp. nov., isolated from chalcocite enrichment system.</title>
        <authorList>
            <person name="Jiang Z."/>
        </authorList>
    </citation>
    <scope>NUCLEOTIDE SEQUENCE</scope>
    <source>
        <strain evidence="3">MYW30-H2</strain>
    </source>
</reference>
<dbReference type="RefSeq" id="WP_347437921.1">
    <property type="nucleotide sequence ID" value="NZ_CP089291.1"/>
</dbReference>
<evidence type="ECO:0000313" key="3">
    <source>
        <dbReference type="EMBL" id="UOF91233.1"/>
    </source>
</evidence>
<accession>A0ABY4CPU9</accession>
<dbReference type="EMBL" id="CP089291">
    <property type="protein sequence ID" value="UOF91233.1"/>
    <property type="molecule type" value="Genomic_DNA"/>
</dbReference>
<proteinExistence type="predicted"/>
<evidence type="ECO:0000259" key="2">
    <source>
        <dbReference type="Pfam" id="PF11796"/>
    </source>
</evidence>
<keyword evidence="4" id="KW-1185">Reference proteome</keyword>
<sequence>MSGYANSPDSLKAWSKADLLTECKEYIGQVGFRRMWMLVCKKYESYGRIAGSIRLTQLGEEERQALEGLFAVNLYGASEFRFRMTDLEQALQQTHFQVSTVDCLRLLCGENWSTRQEQLDEEQKNWEQFCNWAIEILHFEASNGEVCQRANPEAIEKWIRQLQSGTGYGYRTFLEIYQEYREKNDSPNLRTTISALLALPAKGERLPIFAARTTGDPHRLDRNTLSGRLFYWGMLAWFESWQSNPELTRYASNVKWDRTNSTAINIDTMDNAERLAPDESLKGTDAVDDSENVEDMSHAEWTREQYALSGIILDDISSIVWVAGIKKFEGMPIALPLAAVERLEAEDLSDRPNIMVVENPSIFGTMIDLIAGRPDRKAHLLICTSGQPSLAALRLLDKMTYANDQPRIYYSGDFDVKGLSMAVGLMKRYGSQLIPWRMDTETYLSAVRNDNPNFTENEHKLLNQLDIPWDEQLLQTMKETGRKVFQEQVLDRLVQDFLV</sequence>
<feature type="domain" description="DUF2399" evidence="1">
    <location>
        <begin position="334"/>
        <end position="496"/>
    </location>
</feature>
<organism evidence="3 4">
    <name type="scientific">Fodinisporobacter ferrooxydans</name>
    <dbReference type="NCBI Taxonomy" id="2901836"/>
    <lineage>
        <taxon>Bacteria</taxon>
        <taxon>Bacillati</taxon>
        <taxon>Bacillota</taxon>
        <taxon>Bacilli</taxon>
        <taxon>Bacillales</taxon>
        <taxon>Alicyclobacillaceae</taxon>
        <taxon>Fodinisporobacter</taxon>
    </lineage>
</organism>
<evidence type="ECO:0000313" key="4">
    <source>
        <dbReference type="Proteomes" id="UP000830167"/>
    </source>
</evidence>
<dbReference type="InterPro" id="IPR024465">
    <property type="entry name" value="DUF2399"/>
</dbReference>
<dbReference type="InterPro" id="IPR036078">
    <property type="entry name" value="Spo11/TopoVI_A_sf"/>
</dbReference>
<dbReference type="InterPro" id="IPR024466">
    <property type="entry name" value="CHP02679_N"/>
</dbReference>
<dbReference type="Gene3D" id="3.40.1360.10">
    <property type="match status" value="1"/>
</dbReference>
<dbReference type="Pfam" id="PF09664">
    <property type="entry name" value="DUF2399"/>
    <property type="match status" value="1"/>
</dbReference>
<dbReference type="Proteomes" id="UP000830167">
    <property type="component" value="Chromosome"/>
</dbReference>
<dbReference type="Pfam" id="PF11796">
    <property type="entry name" value="DUF3323"/>
    <property type="match status" value="1"/>
</dbReference>
<name>A0ABY4CPU9_9BACL</name>
<protein>
    <submittedName>
        <fullName evidence="3">TIGR02679 domain-containing protein</fullName>
    </submittedName>
</protein>
<dbReference type="SUPFAM" id="SSF56726">
    <property type="entry name" value="DNA topoisomerase IV, alpha subunit"/>
    <property type="match status" value="1"/>
</dbReference>
<evidence type="ECO:0000259" key="1">
    <source>
        <dbReference type="Pfam" id="PF09664"/>
    </source>
</evidence>